<evidence type="ECO:0000256" key="1">
    <source>
        <dbReference type="SAM" id="Phobius"/>
    </source>
</evidence>
<keyword evidence="1" id="KW-0472">Membrane</keyword>
<organism evidence="2 3">
    <name type="scientific">Triticum urartu</name>
    <name type="common">Red wild einkorn</name>
    <name type="synonym">Crithodium urartu</name>
    <dbReference type="NCBI Taxonomy" id="4572"/>
    <lineage>
        <taxon>Eukaryota</taxon>
        <taxon>Viridiplantae</taxon>
        <taxon>Streptophyta</taxon>
        <taxon>Embryophyta</taxon>
        <taxon>Tracheophyta</taxon>
        <taxon>Spermatophyta</taxon>
        <taxon>Magnoliopsida</taxon>
        <taxon>Liliopsida</taxon>
        <taxon>Poales</taxon>
        <taxon>Poaceae</taxon>
        <taxon>BOP clade</taxon>
        <taxon>Pooideae</taxon>
        <taxon>Triticodae</taxon>
        <taxon>Triticeae</taxon>
        <taxon>Triticinae</taxon>
        <taxon>Triticum</taxon>
    </lineage>
</organism>
<dbReference type="Proteomes" id="UP000015106">
    <property type="component" value="Chromosome 6"/>
</dbReference>
<reference evidence="3" key="1">
    <citation type="journal article" date="2013" name="Nature">
        <title>Draft genome of the wheat A-genome progenitor Triticum urartu.</title>
        <authorList>
            <person name="Ling H.Q."/>
            <person name="Zhao S."/>
            <person name="Liu D."/>
            <person name="Wang J."/>
            <person name="Sun H."/>
            <person name="Zhang C."/>
            <person name="Fan H."/>
            <person name="Li D."/>
            <person name="Dong L."/>
            <person name="Tao Y."/>
            <person name="Gao C."/>
            <person name="Wu H."/>
            <person name="Li Y."/>
            <person name="Cui Y."/>
            <person name="Guo X."/>
            <person name="Zheng S."/>
            <person name="Wang B."/>
            <person name="Yu K."/>
            <person name="Liang Q."/>
            <person name="Yang W."/>
            <person name="Lou X."/>
            <person name="Chen J."/>
            <person name="Feng M."/>
            <person name="Jian J."/>
            <person name="Zhang X."/>
            <person name="Luo G."/>
            <person name="Jiang Y."/>
            <person name="Liu J."/>
            <person name="Wang Z."/>
            <person name="Sha Y."/>
            <person name="Zhang B."/>
            <person name="Wu H."/>
            <person name="Tang D."/>
            <person name="Shen Q."/>
            <person name="Xue P."/>
            <person name="Zou S."/>
            <person name="Wang X."/>
            <person name="Liu X."/>
            <person name="Wang F."/>
            <person name="Yang Y."/>
            <person name="An X."/>
            <person name="Dong Z."/>
            <person name="Zhang K."/>
            <person name="Zhang X."/>
            <person name="Luo M.C."/>
            <person name="Dvorak J."/>
            <person name="Tong Y."/>
            <person name="Wang J."/>
            <person name="Yang H."/>
            <person name="Li Z."/>
            <person name="Wang D."/>
            <person name="Zhang A."/>
            <person name="Wang J."/>
        </authorList>
    </citation>
    <scope>NUCLEOTIDE SEQUENCE</scope>
    <source>
        <strain evidence="3">cv. G1812</strain>
    </source>
</reference>
<dbReference type="Gramene" id="TuG1812G0600004014.01.T01">
    <property type="protein sequence ID" value="TuG1812G0600004014.01.T01.cds397731"/>
    <property type="gene ID" value="TuG1812G0600004014.01"/>
</dbReference>
<feature type="transmembrane region" description="Helical" evidence="1">
    <location>
        <begin position="21"/>
        <end position="38"/>
    </location>
</feature>
<proteinExistence type="predicted"/>
<keyword evidence="1" id="KW-0812">Transmembrane</keyword>
<accession>A0A8R7QWB4</accession>
<name>A0A8R7QWB4_TRIUA</name>
<evidence type="ECO:0000313" key="2">
    <source>
        <dbReference type="EnsemblPlants" id="TuG1812G0600004014.01.T01.cds397731"/>
    </source>
</evidence>
<protein>
    <submittedName>
        <fullName evidence="2">Uncharacterized protein</fullName>
    </submittedName>
</protein>
<reference evidence="2" key="3">
    <citation type="submission" date="2022-06" db="UniProtKB">
        <authorList>
            <consortium name="EnsemblPlants"/>
        </authorList>
    </citation>
    <scope>IDENTIFICATION</scope>
</reference>
<sequence>MAISNAKTAGRTKDCRKASEFEFLLVVSCLLIFTFPPLPMRRNDWFAHTNWNWNGNICTGVGD</sequence>
<keyword evidence="1" id="KW-1133">Transmembrane helix</keyword>
<reference evidence="2" key="2">
    <citation type="submission" date="2018-03" db="EMBL/GenBank/DDBJ databases">
        <title>The Triticum urartu genome reveals the dynamic nature of wheat genome evolution.</title>
        <authorList>
            <person name="Ling H."/>
            <person name="Ma B."/>
            <person name="Shi X."/>
            <person name="Liu H."/>
            <person name="Dong L."/>
            <person name="Sun H."/>
            <person name="Cao Y."/>
            <person name="Gao Q."/>
            <person name="Zheng S."/>
            <person name="Li Y."/>
            <person name="Yu Y."/>
            <person name="Du H."/>
            <person name="Qi M."/>
            <person name="Li Y."/>
            <person name="Yu H."/>
            <person name="Cui Y."/>
            <person name="Wang N."/>
            <person name="Chen C."/>
            <person name="Wu H."/>
            <person name="Zhao Y."/>
            <person name="Zhang J."/>
            <person name="Li Y."/>
            <person name="Zhou W."/>
            <person name="Zhang B."/>
            <person name="Hu W."/>
            <person name="Eijk M."/>
            <person name="Tang J."/>
            <person name="Witsenboer H."/>
            <person name="Zhao S."/>
            <person name="Li Z."/>
            <person name="Zhang A."/>
            <person name="Wang D."/>
            <person name="Liang C."/>
        </authorList>
    </citation>
    <scope>NUCLEOTIDE SEQUENCE [LARGE SCALE GENOMIC DNA]</scope>
    <source>
        <strain evidence="2">cv. G1812</strain>
    </source>
</reference>
<evidence type="ECO:0000313" key="3">
    <source>
        <dbReference type="Proteomes" id="UP000015106"/>
    </source>
</evidence>
<dbReference type="EnsemblPlants" id="TuG1812G0600004014.01.T01">
    <property type="protein sequence ID" value="TuG1812G0600004014.01.T01.cds397731"/>
    <property type="gene ID" value="TuG1812G0600004014.01"/>
</dbReference>
<dbReference type="AlphaFoldDB" id="A0A8R7QWB4"/>
<keyword evidence="3" id="KW-1185">Reference proteome</keyword>